<dbReference type="RefSeq" id="XP_045093037.1">
    <property type="nucleotide sequence ID" value="XM_045235670.1"/>
</dbReference>
<keyword evidence="2" id="KW-0325">Glycoprotein</keyword>
<dbReference type="EMBL" id="HE600986">
    <property type="protein sequence ID" value="CAP26186.2"/>
    <property type="molecule type" value="Genomic_DNA"/>
</dbReference>
<reference evidence="6 7" key="2">
    <citation type="journal article" date="2011" name="PLoS Genet.">
        <title>Caenorhabditis briggsae recombinant inbred line genotypes reveal inter-strain incompatibility and the evolution of recombination.</title>
        <authorList>
            <person name="Ross J.A."/>
            <person name="Koboldt D.C."/>
            <person name="Staisch J.E."/>
            <person name="Chamberlin H.M."/>
            <person name="Gupta B.P."/>
            <person name="Miller R.D."/>
            <person name="Baird S.E."/>
            <person name="Haag E.S."/>
        </authorList>
    </citation>
    <scope>NUCLEOTIDE SEQUENCE [LARGE SCALE GENOMIC DNA]</scope>
    <source>
        <strain evidence="6 7">AF16</strain>
    </source>
</reference>
<dbReference type="CTD" id="8575444"/>
<dbReference type="Pfam" id="PF20067">
    <property type="entry name" value="SSL_N"/>
    <property type="match status" value="1"/>
</dbReference>
<reference evidence="6 7" key="1">
    <citation type="journal article" date="2003" name="PLoS Biol.">
        <title>The genome sequence of Caenorhabditis briggsae: a platform for comparative genomics.</title>
        <authorList>
            <person name="Stein L.D."/>
            <person name="Bao Z."/>
            <person name="Blasiar D."/>
            <person name="Blumenthal T."/>
            <person name="Brent M.R."/>
            <person name="Chen N."/>
            <person name="Chinwalla A."/>
            <person name="Clarke L."/>
            <person name="Clee C."/>
            <person name="Coghlan A."/>
            <person name="Coulson A."/>
            <person name="D'Eustachio P."/>
            <person name="Fitch D.H."/>
            <person name="Fulton L.A."/>
            <person name="Fulton R.E."/>
            <person name="Griffiths-Jones S."/>
            <person name="Harris T.W."/>
            <person name="Hillier L.W."/>
            <person name="Kamath R."/>
            <person name="Kuwabara P.E."/>
            <person name="Mardis E.R."/>
            <person name="Marra M.A."/>
            <person name="Miner T.L."/>
            <person name="Minx P."/>
            <person name="Mullikin J.C."/>
            <person name="Plumb R.W."/>
            <person name="Rogers J."/>
            <person name="Schein J.E."/>
            <person name="Sohrmann M."/>
            <person name="Spieth J."/>
            <person name="Stajich J.E."/>
            <person name="Wei C."/>
            <person name="Willey D."/>
            <person name="Wilson R.K."/>
            <person name="Durbin R."/>
            <person name="Waterston R.H."/>
        </authorList>
    </citation>
    <scope>NUCLEOTIDE SEQUENCE [LARGE SCALE GENOMIC DNA]</scope>
    <source>
        <strain evidence="6 7">AF16</strain>
    </source>
</reference>
<dbReference type="PANTHER" id="PTHR10426">
    <property type="entry name" value="STRICTOSIDINE SYNTHASE-RELATED"/>
    <property type="match status" value="1"/>
</dbReference>
<protein>
    <submittedName>
        <fullName evidence="6">Protein CBG06215</fullName>
    </submittedName>
</protein>
<evidence type="ECO:0000256" key="2">
    <source>
        <dbReference type="ARBA" id="ARBA00023180"/>
    </source>
</evidence>
<keyword evidence="4" id="KW-0472">Membrane</keyword>
<dbReference type="WormBase" id="CBG06215">
    <property type="protein sequence ID" value="CBP15464"/>
    <property type="gene ID" value="WBGene00028522"/>
</dbReference>
<dbReference type="SUPFAM" id="SSF63829">
    <property type="entry name" value="Calcium-dependent phosphotriesterase"/>
    <property type="match status" value="1"/>
</dbReference>
<dbReference type="GeneID" id="8575444"/>
<accession>A8X0M6</accession>
<dbReference type="AlphaFoldDB" id="A8X0M6"/>
<dbReference type="Proteomes" id="UP000008549">
    <property type="component" value="Unassembled WGS sequence"/>
</dbReference>
<feature type="region of interest" description="Disordered" evidence="3">
    <location>
        <begin position="1"/>
        <end position="33"/>
    </location>
</feature>
<feature type="transmembrane region" description="Helical" evidence="4">
    <location>
        <begin position="41"/>
        <end position="62"/>
    </location>
</feature>
<feature type="domain" description="Strictosidine synthase conserved region" evidence="5">
    <location>
        <begin position="235"/>
        <end position="326"/>
    </location>
</feature>
<keyword evidence="7" id="KW-1185">Reference proteome</keyword>
<evidence type="ECO:0000313" key="8">
    <source>
        <dbReference type="WormBase" id="CBG06215"/>
    </source>
</evidence>
<dbReference type="Gene3D" id="2.120.10.30">
    <property type="entry name" value="TolB, C-terminal domain"/>
    <property type="match status" value="1"/>
</dbReference>
<gene>
    <name evidence="6 8" type="ORF">CBG06215</name>
    <name evidence="6" type="ORF">CBG_06215</name>
</gene>
<comment type="similarity">
    <text evidence="1">Belongs to the strictosidine synthase family.</text>
</comment>
<dbReference type="InterPro" id="IPR018119">
    <property type="entry name" value="Strictosidine_synth_cons-reg"/>
</dbReference>
<dbReference type="KEGG" id="cbr:CBG_06215"/>
<dbReference type="Pfam" id="PF03088">
    <property type="entry name" value="Str_synth"/>
    <property type="match status" value="1"/>
</dbReference>
<dbReference type="OMA" id="TFITQMG"/>
<evidence type="ECO:0000313" key="7">
    <source>
        <dbReference type="Proteomes" id="UP000008549"/>
    </source>
</evidence>
<sequence length="458" mass="50986">MANSTGITRRRQGNKAEVKPASTPPPKVVEKKKKKRSSAGLGYLPLQIFFGVLISIVVAGLLTNRIINAPIKAVEFELVNKKKHISQLYFFSLGERIPLVGVLAVNSRLTDAELLLEDQVYGPESLAIDEKNQKLYAGFKTGIIAEISLEEGKEKILHAVQLAQGNHDCDGTYSKMHLCGRPLGLRVSNVGELIIADAYLGLFAINWKEEKVVKILGAGELPTNDENAPPIKYLNDLDLLPDGRIIFSESSTKFDDRDFILDLFEHRPNGRLLIYDPRKKNLRVLKDGLYFPNGVQLSIEKGAAKNAPWRVFYSEMGMTRVMQIWVPQDHYSTAPIKTAPLIESLPGYPDNVRLTKSGHLLIPIASQRSEEDRFLEQNPSIREFITKILSNKALAWVANYVSDAEGLVLKVSAETGQIIESYHDQTGKVESISIAIDDGKGRMLLGSDVNYYIGRAKF</sequence>
<dbReference type="HOGENOM" id="CLU_023267_0_0_1"/>
<dbReference type="GO" id="GO:0016787">
    <property type="term" value="F:hydrolase activity"/>
    <property type="evidence" value="ECO:0000318"/>
    <property type="project" value="GO_Central"/>
</dbReference>
<keyword evidence="4" id="KW-0812">Transmembrane</keyword>
<evidence type="ECO:0000256" key="3">
    <source>
        <dbReference type="SAM" id="MobiDB-lite"/>
    </source>
</evidence>
<dbReference type="FunFam" id="2.120.10.30:FF:000094">
    <property type="entry name" value="Protein CBG06215"/>
    <property type="match status" value="1"/>
</dbReference>
<dbReference type="eggNOG" id="KOG1520">
    <property type="taxonomic scope" value="Eukaryota"/>
</dbReference>
<dbReference type="InParanoid" id="A8X0M6"/>
<organism evidence="6 7">
    <name type="scientific">Caenorhabditis briggsae</name>
    <dbReference type="NCBI Taxonomy" id="6238"/>
    <lineage>
        <taxon>Eukaryota</taxon>
        <taxon>Metazoa</taxon>
        <taxon>Ecdysozoa</taxon>
        <taxon>Nematoda</taxon>
        <taxon>Chromadorea</taxon>
        <taxon>Rhabditida</taxon>
        <taxon>Rhabditina</taxon>
        <taxon>Rhabditomorpha</taxon>
        <taxon>Rhabditoidea</taxon>
        <taxon>Rhabditidae</taxon>
        <taxon>Peloderinae</taxon>
        <taxon>Caenorhabditis</taxon>
    </lineage>
</organism>
<evidence type="ECO:0000256" key="1">
    <source>
        <dbReference type="ARBA" id="ARBA00009191"/>
    </source>
</evidence>
<proteinExistence type="inferred from homology"/>
<dbReference type="InterPro" id="IPR011042">
    <property type="entry name" value="6-blade_b-propeller_TolB-like"/>
</dbReference>
<dbReference type="STRING" id="6238.A8X0M6"/>
<evidence type="ECO:0000256" key="4">
    <source>
        <dbReference type="SAM" id="Phobius"/>
    </source>
</evidence>
<evidence type="ECO:0000259" key="5">
    <source>
        <dbReference type="Pfam" id="PF03088"/>
    </source>
</evidence>
<name>A8X0M6_CAEBR</name>
<dbReference type="PANTHER" id="PTHR10426:SF124">
    <property type="entry name" value="STRICTOSIDINE SYNTHASE CONSERVED REGION DOMAIN-CONTAINING PROTEIN"/>
    <property type="match status" value="1"/>
</dbReference>
<evidence type="ECO:0000313" key="6">
    <source>
        <dbReference type="EMBL" id="CAP26186.2"/>
    </source>
</evidence>
<keyword evidence="4" id="KW-1133">Transmembrane helix</keyword>